<dbReference type="EMBL" id="SUNJ01003636">
    <property type="protein sequence ID" value="TPP65097.1"/>
    <property type="molecule type" value="Genomic_DNA"/>
</dbReference>
<sequence>SRGKQVFPDKAPRTTNYLGPDQCTGVSAKENKKTKLCDKRGFTLLEKYGEGTCDKSTRPWAEDFQTYQKYANKVTEILKLDTGMAPSALLKAQADNDCLPNEHHLQVIRCTKFTKTDSEEPKYITIGKQLTKCMVLPADYEE</sequence>
<name>A0A504Z3K6_FASGI</name>
<organism evidence="1 2">
    <name type="scientific">Fasciola gigantica</name>
    <name type="common">Giant liver fluke</name>
    <dbReference type="NCBI Taxonomy" id="46835"/>
    <lineage>
        <taxon>Eukaryota</taxon>
        <taxon>Metazoa</taxon>
        <taxon>Spiralia</taxon>
        <taxon>Lophotrochozoa</taxon>
        <taxon>Platyhelminthes</taxon>
        <taxon>Trematoda</taxon>
        <taxon>Digenea</taxon>
        <taxon>Plagiorchiida</taxon>
        <taxon>Echinostomata</taxon>
        <taxon>Echinostomatoidea</taxon>
        <taxon>Fasciolidae</taxon>
        <taxon>Fasciola</taxon>
    </lineage>
</organism>
<protein>
    <submittedName>
        <fullName evidence="1">Uncharacterized protein</fullName>
    </submittedName>
</protein>
<dbReference type="AlphaFoldDB" id="A0A504Z3K6"/>
<gene>
    <name evidence="1" type="ORF">FGIG_04819</name>
</gene>
<keyword evidence="2" id="KW-1185">Reference proteome</keyword>
<dbReference type="STRING" id="46835.A0A504Z3K6"/>
<accession>A0A504Z3K6</accession>
<comment type="caution">
    <text evidence="1">The sequence shown here is derived from an EMBL/GenBank/DDBJ whole genome shotgun (WGS) entry which is preliminary data.</text>
</comment>
<evidence type="ECO:0000313" key="1">
    <source>
        <dbReference type="EMBL" id="TPP65097.1"/>
    </source>
</evidence>
<dbReference type="Proteomes" id="UP000316759">
    <property type="component" value="Unassembled WGS sequence"/>
</dbReference>
<proteinExistence type="predicted"/>
<reference evidence="1 2" key="1">
    <citation type="submission" date="2019-04" db="EMBL/GenBank/DDBJ databases">
        <title>Annotation for the trematode Fasciola gigantica.</title>
        <authorList>
            <person name="Choi Y.-J."/>
        </authorList>
    </citation>
    <scope>NUCLEOTIDE SEQUENCE [LARGE SCALE GENOMIC DNA]</scope>
    <source>
        <strain evidence="1">Uganda_cow_1</strain>
    </source>
</reference>
<evidence type="ECO:0000313" key="2">
    <source>
        <dbReference type="Proteomes" id="UP000316759"/>
    </source>
</evidence>
<feature type="non-terminal residue" evidence="1">
    <location>
        <position position="1"/>
    </location>
</feature>